<organism evidence="12 13">
    <name type="scientific">Thermoleophilum album</name>
    <dbReference type="NCBI Taxonomy" id="29539"/>
    <lineage>
        <taxon>Bacteria</taxon>
        <taxon>Bacillati</taxon>
        <taxon>Actinomycetota</taxon>
        <taxon>Thermoleophilia</taxon>
        <taxon>Thermoleophilales</taxon>
        <taxon>Thermoleophilaceae</taxon>
        <taxon>Thermoleophilum</taxon>
    </lineage>
</organism>
<keyword evidence="4 10" id="KW-0808">Transferase</keyword>
<dbReference type="Pfam" id="PF01808">
    <property type="entry name" value="AICARFT_IMPCHas"/>
    <property type="match status" value="1"/>
</dbReference>
<keyword evidence="5 10" id="KW-0658">Purine biosynthesis</keyword>
<dbReference type="EC" id="2.1.2.3" evidence="10"/>
<dbReference type="PANTHER" id="PTHR11692:SF0">
    <property type="entry name" value="BIFUNCTIONAL PURINE BIOSYNTHESIS PROTEIN ATIC"/>
    <property type="match status" value="1"/>
</dbReference>
<gene>
    <name evidence="10" type="primary">purH</name>
    <name evidence="12" type="ORF">SAMN02745716_0555</name>
</gene>
<proteinExistence type="inferred from homology"/>
<dbReference type="CDD" id="cd01421">
    <property type="entry name" value="IMPCH"/>
    <property type="match status" value="1"/>
</dbReference>
<dbReference type="AlphaFoldDB" id="A0A1H6FKP6"/>
<dbReference type="InterPro" id="IPR002695">
    <property type="entry name" value="PurH-like"/>
</dbReference>
<comment type="similarity">
    <text evidence="3 10">Belongs to the PurH family.</text>
</comment>
<dbReference type="SMART" id="SM00798">
    <property type="entry name" value="AICARFT_IMPCHas"/>
    <property type="match status" value="1"/>
</dbReference>
<evidence type="ECO:0000256" key="8">
    <source>
        <dbReference type="ARBA" id="ARBA00050488"/>
    </source>
</evidence>
<evidence type="ECO:0000256" key="5">
    <source>
        <dbReference type="ARBA" id="ARBA00022755"/>
    </source>
</evidence>
<dbReference type="SMART" id="SM00851">
    <property type="entry name" value="MGS"/>
    <property type="match status" value="1"/>
</dbReference>
<dbReference type="GO" id="GO:0004643">
    <property type="term" value="F:phosphoribosylaminoimidazolecarboxamide formyltransferase activity"/>
    <property type="evidence" value="ECO:0007669"/>
    <property type="project" value="UniProtKB-UniRule"/>
</dbReference>
<dbReference type="FunFam" id="3.40.50.1380:FF:000001">
    <property type="entry name" value="Bifunctional purine biosynthesis protein PurH"/>
    <property type="match status" value="1"/>
</dbReference>
<dbReference type="EMBL" id="FNWJ01000001">
    <property type="protein sequence ID" value="SEH10790.1"/>
    <property type="molecule type" value="Genomic_DNA"/>
</dbReference>
<comment type="domain">
    <text evidence="10">The IMP cyclohydrolase activity resides in the N-terminal region.</text>
</comment>
<dbReference type="InterPro" id="IPR036914">
    <property type="entry name" value="MGS-like_dom_sf"/>
</dbReference>
<evidence type="ECO:0000259" key="11">
    <source>
        <dbReference type="PROSITE" id="PS51855"/>
    </source>
</evidence>
<dbReference type="NCBIfam" id="TIGR00355">
    <property type="entry name" value="purH"/>
    <property type="match status" value="1"/>
</dbReference>
<dbReference type="Pfam" id="PF02142">
    <property type="entry name" value="MGS"/>
    <property type="match status" value="1"/>
</dbReference>
<dbReference type="SUPFAM" id="SSF53927">
    <property type="entry name" value="Cytidine deaminase-like"/>
    <property type="match status" value="1"/>
</dbReference>
<dbReference type="SUPFAM" id="SSF52335">
    <property type="entry name" value="Methylglyoxal synthase-like"/>
    <property type="match status" value="1"/>
</dbReference>
<dbReference type="FunFam" id="3.40.140.20:FF:000001">
    <property type="entry name" value="Bifunctional purine biosynthesis protein PurH"/>
    <property type="match status" value="1"/>
</dbReference>
<dbReference type="OrthoDB" id="9802065at2"/>
<accession>A0A1H6FKP6</accession>
<protein>
    <recommendedName>
        <fullName evidence="10">Bifunctional purine biosynthesis protein PurH</fullName>
    </recommendedName>
    <domain>
        <recommendedName>
            <fullName evidence="10">Phosphoribosylaminoimidazolecarboxamide formyltransferase</fullName>
            <ecNumber evidence="10">2.1.2.3</ecNumber>
        </recommendedName>
        <alternativeName>
            <fullName evidence="10">AICAR transformylase</fullName>
        </alternativeName>
    </domain>
    <domain>
        <recommendedName>
            <fullName evidence="10">IMP cyclohydrolase</fullName>
            <ecNumber evidence="10">3.5.4.10</ecNumber>
        </recommendedName>
        <alternativeName>
            <fullName evidence="10">ATIC</fullName>
        </alternativeName>
        <alternativeName>
            <fullName evidence="10">IMP synthase</fullName>
        </alternativeName>
        <alternativeName>
            <fullName evidence="10">Inosinicase</fullName>
        </alternativeName>
    </domain>
</protein>
<dbReference type="HAMAP" id="MF_00139">
    <property type="entry name" value="PurH"/>
    <property type="match status" value="1"/>
</dbReference>
<dbReference type="EC" id="3.5.4.10" evidence="10"/>
<feature type="domain" description="MGS-like" evidence="11">
    <location>
        <begin position="12"/>
        <end position="163"/>
    </location>
</feature>
<comment type="pathway">
    <text evidence="1 10">Purine metabolism; IMP biosynthesis via de novo pathway; IMP from 5-formamido-1-(5-phospho-D-ribosyl)imidazole-4-carboxamide: step 1/1.</text>
</comment>
<evidence type="ECO:0000256" key="3">
    <source>
        <dbReference type="ARBA" id="ARBA00007667"/>
    </source>
</evidence>
<reference evidence="13" key="1">
    <citation type="submission" date="2016-10" db="EMBL/GenBank/DDBJ databases">
        <authorList>
            <person name="Varghese N."/>
            <person name="Submissions S."/>
        </authorList>
    </citation>
    <scope>NUCLEOTIDE SEQUENCE [LARGE SCALE GENOMIC DNA]</scope>
    <source>
        <strain evidence="13">ATCC 35263</strain>
    </source>
</reference>
<name>A0A1H6FKP6_THEAL</name>
<evidence type="ECO:0000256" key="10">
    <source>
        <dbReference type="HAMAP-Rule" id="MF_00139"/>
    </source>
</evidence>
<dbReference type="InterPro" id="IPR016193">
    <property type="entry name" value="Cytidine_deaminase-like"/>
</dbReference>
<keyword evidence="7 10" id="KW-0511">Multifunctional enzyme</keyword>
<keyword evidence="6 10" id="KW-0378">Hydrolase</keyword>
<dbReference type="Proteomes" id="UP000222056">
    <property type="component" value="Unassembled WGS sequence"/>
</dbReference>
<keyword evidence="13" id="KW-1185">Reference proteome</keyword>
<sequence>MSDQREPATTAIEAPDEVRVRRALLTVSDKRGIVDFARGLAELGVEIVSTGGTAQELRRAGLDVRAVEDYTGFPEILDGRVKTLNPRIHAGILAVRSDPAHAETLRQLGIEPIDLVCVNLYPFERVVARRGVSDREVIENIDIGGPTLIRAAAKNHAFCAVVVSPESYDAVLEELREQDGAISFRTREALAAEAFAYTARYEAAISRWFSGREEEFPQHATFAFEKVLDLAYGENPHQRAAYYAEVGTRSHLLSMVSKLHGRDLSFNNLLDLDSGRRVVEEFELPAAVIIKHNNPCGCAVAANLRDAFEKALECDPQSAFGGVYCFNRSVDAALAKRLHELFVELVFAPGYDDEALELLMRKPNVRILWNQERRRALAGEHDFKRVRGGILVQDRDSGLEPREQMRVVTTARPTEEQWGDLLFAMRVCKHVRSNAIVLARNGATVGIGAGQMSRVDSVRIALEKARIAGLDVAGAVMASDAFFPFPDGPELAMEAGVSAIIQPGGSQRDPEVIAACDRRGVPMVFTQRRHFKH</sequence>
<evidence type="ECO:0000256" key="1">
    <source>
        <dbReference type="ARBA" id="ARBA00004844"/>
    </source>
</evidence>
<dbReference type="GO" id="GO:0003937">
    <property type="term" value="F:IMP cyclohydrolase activity"/>
    <property type="evidence" value="ECO:0007669"/>
    <property type="project" value="UniProtKB-UniRule"/>
</dbReference>
<dbReference type="STRING" id="29539.SAMN02745716_0555"/>
<dbReference type="PIRSF" id="PIRSF000414">
    <property type="entry name" value="AICARFT_IMPCHas"/>
    <property type="match status" value="1"/>
</dbReference>
<dbReference type="Gene3D" id="3.40.50.1380">
    <property type="entry name" value="Methylglyoxal synthase-like domain"/>
    <property type="match status" value="1"/>
</dbReference>
<evidence type="ECO:0000256" key="9">
    <source>
        <dbReference type="ARBA" id="ARBA00050687"/>
    </source>
</evidence>
<dbReference type="InterPro" id="IPR011607">
    <property type="entry name" value="MGS-like_dom"/>
</dbReference>
<comment type="pathway">
    <text evidence="2 10">Purine metabolism; IMP biosynthesis via de novo pathway; 5-formamido-1-(5-phospho-D-ribosyl)imidazole-4-carboxamide from 5-amino-1-(5-phospho-D-ribosyl)imidazole-4-carboxamide (10-formyl THF route): step 1/1.</text>
</comment>
<evidence type="ECO:0000313" key="12">
    <source>
        <dbReference type="EMBL" id="SEH10790.1"/>
    </source>
</evidence>
<evidence type="ECO:0000256" key="4">
    <source>
        <dbReference type="ARBA" id="ARBA00022679"/>
    </source>
</evidence>
<evidence type="ECO:0000256" key="6">
    <source>
        <dbReference type="ARBA" id="ARBA00022801"/>
    </source>
</evidence>
<dbReference type="Gene3D" id="3.40.140.20">
    <property type="match status" value="2"/>
</dbReference>
<dbReference type="PANTHER" id="PTHR11692">
    <property type="entry name" value="BIFUNCTIONAL PURINE BIOSYNTHESIS PROTEIN PURH"/>
    <property type="match status" value="1"/>
</dbReference>
<comment type="catalytic activity">
    <reaction evidence="9 10">
        <text>IMP + H2O = 5-formamido-1-(5-phospho-D-ribosyl)imidazole-4-carboxamide</text>
        <dbReference type="Rhea" id="RHEA:18445"/>
        <dbReference type="ChEBI" id="CHEBI:15377"/>
        <dbReference type="ChEBI" id="CHEBI:58053"/>
        <dbReference type="ChEBI" id="CHEBI:58467"/>
        <dbReference type="EC" id="3.5.4.10"/>
    </reaction>
</comment>
<dbReference type="NCBIfam" id="NF002049">
    <property type="entry name" value="PRK00881.1"/>
    <property type="match status" value="1"/>
</dbReference>
<dbReference type="PROSITE" id="PS51855">
    <property type="entry name" value="MGS"/>
    <property type="match status" value="1"/>
</dbReference>
<evidence type="ECO:0000256" key="7">
    <source>
        <dbReference type="ARBA" id="ARBA00023268"/>
    </source>
</evidence>
<dbReference type="RefSeq" id="WP_093116016.1">
    <property type="nucleotide sequence ID" value="NZ_FNWJ01000001.1"/>
</dbReference>
<comment type="catalytic activity">
    <reaction evidence="8 10">
        <text>(6R)-10-formyltetrahydrofolate + 5-amino-1-(5-phospho-beta-D-ribosyl)imidazole-4-carboxamide = 5-formamido-1-(5-phospho-D-ribosyl)imidazole-4-carboxamide + (6S)-5,6,7,8-tetrahydrofolate</text>
        <dbReference type="Rhea" id="RHEA:22192"/>
        <dbReference type="ChEBI" id="CHEBI:57453"/>
        <dbReference type="ChEBI" id="CHEBI:58467"/>
        <dbReference type="ChEBI" id="CHEBI:58475"/>
        <dbReference type="ChEBI" id="CHEBI:195366"/>
        <dbReference type="EC" id="2.1.2.3"/>
    </reaction>
</comment>
<dbReference type="InterPro" id="IPR024051">
    <property type="entry name" value="AICAR_Tfase_dup_dom_sf"/>
</dbReference>
<evidence type="ECO:0000256" key="2">
    <source>
        <dbReference type="ARBA" id="ARBA00004954"/>
    </source>
</evidence>
<dbReference type="UniPathway" id="UPA00074">
    <property type="reaction ID" value="UER00133"/>
</dbReference>
<dbReference type="GO" id="GO:0006189">
    <property type="term" value="P:'de novo' IMP biosynthetic process"/>
    <property type="evidence" value="ECO:0007669"/>
    <property type="project" value="UniProtKB-UniRule"/>
</dbReference>
<dbReference type="GO" id="GO:0005829">
    <property type="term" value="C:cytosol"/>
    <property type="evidence" value="ECO:0007669"/>
    <property type="project" value="TreeGrafter"/>
</dbReference>
<evidence type="ECO:0000313" key="13">
    <source>
        <dbReference type="Proteomes" id="UP000222056"/>
    </source>
</evidence>